<comment type="caution">
    <text evidence="1">The sequence shown here is derived from an EMBL/GenBank/DDBJ whole genome shotgun (WGS) entry which is preliminary data.</text>
</comment>
<dbReference type="EMBL" id="VUMB01000010">
    <property type="protein sequence ID" value="MSS39951.1"/>
    <property type="molecule type" value="Genomic_DNA"/>
</dbReference>
<dbReference type="AlphaFoldDB" id="A0A844FAN1"/>
<organism evidence="1 2">
    <name type="scientific">Clostridium scindens (strain JCM 10418 / VPI 12708)</name>
    <dbReference type="NCBI Taxonomy" id="29347"/>
    <lineage>
        <taxon>Bacteria</taxon>
        <taxon>Bacillati</taxon>
        <taxon>Bacillota</taxon>
        <taxon>Clostridia</taxon>
        <taxon>Lachnospirales</taxon>
        <taxon>Lachnospiraceae</taxon>
    </lineage>
</organism>
<sequence>MMKSVLFLPTNRLIEKCVKSYIQEVNYAKQNLQRNIPLVIVETNSEPFTEKNKKIIMELQNQYEELEIIHLTVEEQKTYFENLFEDMAPEIKEIFEETETNYGTAMNKLALFTCSLGCDAFHRRDSDTRLCFGEFKEAEEITLLK</sequence>
<gene>
    <name evidence="1" type="ORF">FYJ37_06210</name>
</gene>
<dbReference type="InterPro" id="IPR046238">
    <property type="entry name" value="DUF6271"/>
</dbReference>
<dbReference type="Pfam" id="PF19787">
    <property type="entry name" value="DUF6271"/>
    <property type="match status" value="1"/>
</dbReference>
<dbReference type="Proteomes" id="UP000462363">
    <property type="component" value="Unassembled WGS sequence"/>
</dbReference>
<dbReference type="GeneID" id="62694483"/>
<name>A0A844FAN1_CLOSV</name>
<proteinExistence type="predicted"/>
<evidence type="ECO:0000313" key="2">
    <source>
        <dbReference type="Proteomes" id="UP000462363"/>
    </source>
</evidence>
<dbReference type="RefSeq" id="WP_004606866.1">
    <property type="nucleotide sequence ID" value="NZ_AP024846.1"/>
</dbReference>
<accession>A0A844FAN1</accession>
<reference evidence="1 2" key="1">
    <citation type="submission" date="2019-08" db="EMBL/GenBank/DDBJ databases">
        <title>In-depth cultivation of the pig gut microbiome towards novel bacterial diversity and tailored functional studies.</title>
        <authorList>
            <person name="Wylensek D."/>
            <person name="Hitch T.C.A."/>
            <person name="Clavel T."/>
        </authorList>
    </citation>
    <scope>NUCLEOTIDE SEQUENCE [LARGE SCALE GENOMIC DNA]</scope>
    <source>
        <strain evidence="1 2">BL-389-WT-3D</strain>
    </source>
</reference>
<protein>
    <submittedName>
        <fullName evidence="1">Uncharacterized protein</fullName>
    </submittedName>
</protein>
<evidence type="ECO:0000313" key="1">
    <source>
        <dbReference type="EMBL" id="MSS39951.1"/>
    </source>
</evidence>